<dbReference type="RefSeq" id="WP_175489201.1">
    <property type="nucleotide sequence ID" value="NZ_FOFB01000001.1"/>
</dbReference>
<dbReference type="InterPro" id="IPR013022">
    <property type="entry name" value="Xyl_isomerase-like_TIM-brl"/>
</dbReference>
<dbReference type="GO" id="GO:0016853">
    <property type="term" value="F:isomerase activity"/>
    <property type="evidence" value="ECO:0007669"/>
    <property type="project" value="UniProtKB-KW"/>
</dbReference>
<dbReference type="PANTHER" id="PTHR12110:SF21">
    <property type="entry name" value="XYLOSE ISOMERASE-LIKE TIM BARREL DOMAIN-CONTAINING PROTEIN"/>
    <property type="match status" value="1"/>
</dbReference>
<keyword evidence="2" id="KW-0413">Isomerase</keyword>
<dbReference type="Gene3D" id="3.20.20.150">
    <property type="entry name" value="Divalent-metal-dependent TIM barrel enzymes"/>
    <property type="match status" value="1"/>
</dbReference>
<dbReference type="AlphaFoldDB" id="A0A1H8YZ32"/>
<evidence type="ECO:0000259" key="1">
    <source>
        <dbReference type="Pfam" id="PF01261"/>
    </source>
</evidence>
<dbReference type="Pfam" id="PF01261">
    <property type="entry name" value="AP_endonuc_2"/>
    <property type="match status" value="1"/>
</dbReference>
<gene>
    <name evidence="2" type="ORF">SAMN05444359_10191</name>
</gene>
<sequence length="294" mass="32505">MHLSIHNWMRAEPLETTLRRISSMGYGSIEIMGAPQLYDTKVVRQQLKDYGLKCWGSVTLMEDGLNLLSADPDERANSVTYVKSLVDMVKELDGHMVSVVPGTVGKIVPDGRPEEEWKWAVASMQEIYAHAEKAGVLLGIEPINRFETYFVNRADQAYALAEATGENCGVCLDIFHMNLEEADWAAALRRSADRLHGFHVADNNRMAPGMGSLDWAAIIGVLKEIGYDGAVSVEFCPPLDRTPANPYPGSIDTNPVGLSPEQKKFLEDHGSSAFTEEFYAQLTQTSLDTLQPLL</sequence>
<proteinExistence type="predicted"/>
<dbReference type="InterPro" id="IPR050312">
    <property type="entry name" value="IolE/XylAMocC-like"/>
</dbReference>
<name>A0A1H8YZ32_9BACT</name>
<organism evidence="2 3">
    <name type="scientific">Neolewinella agarilytica</name>
    <dbReference type="NCBI Taxonomy" id="478744"/>
    <lineage>
        <taxon>Bacteria</taxon>
        <taxon>Pseudomonadati</taxon>
        <taxon>Bacteroidota</taxon>
        <taxon>Saprospiria</taxon>
        <taxon>Saprospirales</taxon>
        <taxon>Lewinellaceae</taxon>
        <taxon>Neolewinella</taxon>
    </lineage>
</organism>
<dbReference type="Proteomes" id="UP000199021">
    <property type="component" value="Unassembled WGS sequence"/>
</dbReference>
<evidence type="ECO:0000313" key="3">
    <source>
        <dbReference type="Proteomes" id="UP000199021"/>
    </source>
</evidence>
<dbReference type="InterPro" id="IPR036237">
    <property type="entry name" value="Xyl_isomerase-like_sf"/>
</dbReference>
<accession>A0A1H8YZ32</accession>
<reference evidence="3" key="1">
    <citation type="submission" date="2016-10" db="EMBL/GenBank/DDBJ databases">
        <authorList>
            <person name="Varghese N."/>
            <person name="Submissions S."/>
        </authorList>
    </citation>
    <scope>NUCLEOTIDE SEQUENCE [LARGE SCALE GENOMIC DNA]</scope>
    <source>
        <strain evidence="3">DSM 24740</strain>
    </source>
</reference>
<evidence type="ECO:0000313" key="2">
    <source>
        <dbReference type="EMBL" id="SEP57307.1"/>
    </source>
</evidence>
<dbReference type="STRING" id="478744.SAMN05444359_10191"/>
<dbReference type="SUPFAM" id="SSF51658">
    <property type="entry name" value="Xylose isomerase-like"/>
    <property type="match status" value="1"/>
</dbReference>
<dbReference type="EMBL" id="FOFB01000001">
    <property type="protein sequence ID" value="SEP57307.1"/>
    <property type="molecule type" value="Genomic_DNA"/>
</dbReference>
<protein>
    <submittedName>
        <fullName evidence="2">Sugar phosphate isomerase/epimerase</fullName>
    </submittedName>
</protein>
<feature type="domain" description="Xylose isomerase-like TIM barrel" evidence="1">
    <location>
        <begin position="19"/>
        <end position="238"/>
    </location>
</feature>
<dbReference type="InParanoid" id="A0A1H8YZ32"/>
<dbReference type="PANTHER" id="PTHR12110">
    <property type="entry name" value="HYDROXYPYRUVATE ISOMERASE"/>
    <property type="match status" value="1"/>
</dbReference>
<keyword evidence="3" id="KW-1185">Reference proteome</keyword>